<dbReference type="EMBL" id="JBHUIG010000031">
    <property type="protein sequence ID" value="MFD2321946.1"/>
    <property type="molecule type" value="Genomic_DNA"/>
</dbReference>
<dbReference type="RefSeq" id="WP_380109105.1">
    <property type="nucleotide sequence ID" value="NZ_JBHSIH010000001.1"/>
</dbReference>
<evidence type="ECO:0000313" key="2">
    <source>
        <dbReference type="Proteomes" id="UP001597287"/>
    </source>
</evidence>
<name>A0ABW5EWE0_9BURK</name>
<comment type="caution">
    <text evidence="1">The sequence shown here is derived from an EMBL/GenBank/DDBJ whole genome shotgun (WGS) entry which is preliminary data.</text>
</comment>
<gene>
    <name evidence="1" type="ORF">ACFSPV_25005</name>
</gene>
<protein>
    <submittedName>
        <fullName evidence="1">Uncharacterized protein</fullName>
    </submittedName>
</protein>
<dbReference type="Proteomes" id="UP001597287">
    <property type="component" value="Unassembled WGS sequence"/>
</dbReference>
<accession>A0ABW5EWE0</accession>
<keyword evidence="2" id="KW-1185">Reference proteome</keyword>
<proteinExistence type="predicted"/>
<evidence type="ECO:0000313" key="1">
    <source>
        <dbReference type="EMBL" id="MFD2321946.1"/>
    </source>
</evidence>
<organism evidence="1 2">
    <name type="scientific">Delftia deserti</name>
    <dbReference type="NCBI Taxonomy" id="1651218"/>
    <lineage>
        <taxon>Bacteria</taxon>
        <taxon>Pseudomonadati</taxon>
        <taxon>Pseudomonadota</taxon>
        <taxon>Betaproteobacteria</taxon>
        <taxon>Burkholderiales</taxon>
        <taxon>Comamonadaceae</taxon>
        <taxon>Delftia</taxon>
    </lineage>
</organism>
<sequence length="127" mass="13972">MNATAKTRARKAPAAARPTFEQMMALALAKAEDDLGRLVRTRCADEYWKDVDSDVDYAVELALGHIRSMKARHFGDAAEFCLTWGHAGAAINLAAKAFSRTDCAYSRFLRGTVHMFAQVAELVEFSG</sequence>
<reference evidence="2" key="1">
    <citation type="journal article" date="2019" name="Int. J. Syst. Evol. Microbiol.">
        <title>The Global Catalogue of Microorganisms (GCM) 10K type strain sequencing project: providing services to taxonomists for standard genome sequencing and annotation.</title>
        <authorList>
            <consortium name="The Broad Institute Genomics Platform"/>
            <consortium name="The Broad Institute Genome Sequencing Center for Infectious Disease"/>
            <person name="Wu L."/>
            <person name="Ma J."/>
        </authorList>
    </citation>
    <scope>NUCLEOTIDE SEQUENCE [LARGE SCALE GENOMIC DNA]</scope>
    <source>
        <strain evidence="2">CCUG 62793</strain>
    </source>
</reference>